<protein>
    <submittedName>
        <fullName evidence="2">Uncharacterized protein</fullName>
    </submittedName>
</protein>
<gene>
    <name evidence="2" type="ORF">FRACA_1150018</name>
</gene>
<evidence type="ECO:0000313" key="2">
    <source>
        <dbReference type="EMBL" id="SNQ45864.1"/>
    </source>
</evidence>
<accession>A0A2I2KJN9</accession>
<organism evidence="2 3">
    <name type="scientific">Frankia canadensis</name>
    <dbReference type="NCBI Taxonomy" id="1836972"/>
    <lineage>
        <taxon>Bacteria</taxon>
        <taxon>Bacillati</taxon>
        <taxon>Actinomycetota</taxon>
        <taxon>Actinomycetes</taxon>
        <taxon>Frankiales</taxon>
        <taxon>Frankiaceae</taxon>
        <taxon>Frankia</taxon>
    </lineage>
</organism>
<dbReference type="Proteomes" id="UP000234331">
    <property type="component" value="Unassembled WGS sequence"/>
</dbReference>
<name>A0A2I2KJN9_9ACTN</name>
<dbReference type="EMBL" id="FZMO01000019">
    <property type="protein sequence ID" value="SNQ45864.1"/>
    <property type="molecule type" value="Genomic_DNA"/>
</dbReference>
<dbReference type="AlphaFoldDB" id="A0A2I2KJN9"/>
<keyword evidence="3" id="KW-1185">Reference proteome</keyword>
<proteinExistence type="predicted"/>
<feature type="compositionally biased region" description="Low complexity" evidence="1">
    <location>
        <begin position="1"/>
        <end position="17"/>
    </location>
</feature>
<feature type="region of interest" description="Disordered" evidence="1">
    <location>
        <begin position="1"/>
        <end position="60"/>
    </location>
</feature>
<evidence type="ECO:0000256" key="1">
    <source>
        <dbReference type="SAM" id="MobiDB-lite"/>
    </source>
</evidence>
<evidence type="ECO:0000313" key="3">
    <source>
        <dbReference type="Proteomes" id="UP000234331"/>
    </source>
</evidence>
<feature type="compositionally biased region" description="Low complexity" evidence="1">
    <location>
        <begin position="37"/>
        <end position="50"/>
    </location>
</feature>
<reference evidence="2 3" key="1">
    <citation type="submission" date="2017-06" db="EMBL/GenBank/DDBJ databases">
        <authorList>
            <person name="Kim H.J."/>
            <person name="Triplett B.A."/>
        </authorList>
    </citation>
    <scope>NUCLEOTIDE SEQUENCE [LARGE SCALE GENOMIC DNA]</scope>
    <source>
        <strain evidence="2">FRACA_ARgP5</strain>
    </source>
</reference>
<sequence length="60" mass="5902">MRPLAADGAAGRVRVAGPRLPRPHLTGGLTPGPRGVTNAAPGPGNATAAPERCAVPSVHC</sequence>